<dbReference type="EMBL" id="OBEA01000006">
    <property type="protein sequence ID" value="SNY55997.1"/>
    <property type="molecule type" value="Genomic_DNA"/>
</dbReference>
<gene>
    <name evidence="1" type="ORF">CVM39_16765</name>
    <name evidence="2" type="ORF">SAMN06297129_3166</name>
</gene>
<protein>
    <submittedName>
        <fullName evidence="1 2">Head-tail adaptor</fullName>
    </submittedName>
</protein>
<dbReference type="OrthoDB" id="7570189at2"/>
<dbReference type="InterPro" id="IPR008767">
    <property type="entry name" value="Phage_SPP1_head-tail_adaptor"/>
</dbReference>
<reference evidence="1 4" key="2">
    <citation type="journal article" date="2018" name="Int. J. Syst. Evol. Microbiol.">
        <title>Pseudooceanicola lipolyticus sp. nov., a marine alphaproteobacterium, reclassification of Oceanicola flagellatus as Pseudooceanicola flagellatus comb. nov. and emended description of the genus Pseudooceanicola.</title>
        <authorList>
            <person name="Huang M.-M."/>
            <person name="Guo L.-L."/>
            <person name="Wu Y.-H."/>
            <person name="Lai Q.-L."/>
            <person name="Shao Z.-Z."/>
            <person name="Wang C.-S."/>
            <person name="Wu M."/>
            <person name="Xu X.-W."/>
        </authorList>
    </citation>
    <scope>NUCLEOTIDE SEQUENCE [LARGE SCALE GENOMIC DNA]</scope>
    <source>
        <strain evidence="1 4">Ar-45</strain>
    </source>
</reference>
<keyword evidence="4" id="KW-1185">Reference proteome</keyword>
<dbReference type="Pfam" id="PF05521">
    <property type="entry name" value="Phage_HCP"/>
    <property type="match status" value="1"/>
</dbReference>
<evidence type="ECO:0000313" key="2">
    <source>
        <dbReference type="EMBL" id="SNY55997.1"/>
    </source>
</evidence>
<dbReference type="Gene3D" id="2.40.10.270">
    <property type="entry name" value="Bacteriophage SPP1 head-tail adaptor protein"/>
    <property type="match status" value="1"/>
</dbReference>
<dbReference type="EMBL" id="PGTD01000018">
    <property type="protein sequence ID" value="PJE26978.1"/>
    <property type="molecule type" value="Genomic_DNA"/>
</dbReference>
<dbReference type="RefSeq" id="WP_097146863.1">
    <property type="nucleotide sequence ID" value="NZ_OBEA01000006.1"/>
</dbReference>
<evidence type="ECO:0000313" key="1">
    <source>
        <dbReference type="EMBL" id="PJE26978.1"/>
    </source>
</evidence>
<evidence type="ECO:0000313" key="3">
    <source>
        <dbReference type="Proteomes" id="UP000231655"/>
    </source>
</evidence>
<sequence>MIPRLNRELILERPVRVADGAGGFESSWDALGILWAEVTPGRDGLHQRADLASHRNLLKIIVRGAPPGASNRPQPGQRFRDGERIYMIDAVQEADASGRFLRCRAREEVLA</sequence>
<reference evidence="2 3" key="1">
    <citation type="submission" date="2017-09" db="EMBL/GenBank/DDBJ databases">
        <authorList>
            <person name="Ehlers B."/>
            <person name="Leendertz F.H."/>
        </authorList>
    </citation>
    <scope>NUCLEOTIDE SEQUENCE [LARGE SCALE GENOMIC DNA]</scope>
    <source>
        <strain evidence="2 3">CGMCC 1.12662</strain>
    </source>
</reference>
<dbReference type="Proteomes" id="UP000231655">
    <property type="component" value="Unassembled WGS sequence"/>
</dbReference>
<evidence type="ECO:0000313" key="4">
    <source>
        <dbReference type="Proteomes" id="UP000231702"/>
    </source>
</evidence>
<dbReference type="AlphaFoldDB" id="A0A285J816"/>
<proteinExistence type="predicted"/>
<dbReference type="InterPro" id="IPR038666">
    <property type="entry name" value="SSP1_head-tail_sf"/>
</dbReference>
<name>A0A285J816_9RHOB</name>
<dbReference type="Proteomes" id="UP000231702">
    <property type="component" value="Unassembled WGS sequence"/>
</dbReference>
<organism evidence="2 3">
    <name type="scientific">Pseudooceanicola antarcticus</name>
    <dbReference type="NCBI Taxonomy" id="1247613"/>
    <lineage>
        <taxon>Bacteria</taxon>
        <taxon>Pseudomonadati</taxon>
        <taxon>Pseudomonadota</taxon>
        <taxon>Alphaproteobacteria</taxon>
        <taxon>Rhodobacterales</taxon>
        <taxon>Paracoccaceae</taxon>
        <taxon>Pseudooceanicola</taxon>
    </lineage>
</organism>
<accession>A0A285J816</accession>